<evidence type="ECO:0000256" key="1">
    <source>
        <dbReference type="SAM" id="MobiDB-lite"/>
    </source>
</evidence>
<dbReference type="RefSeq" id="WP_317384225.1">
    <property type="nucleotide sequence ID" value="NZ_CP136704.1"/>
</dbReference>
<dbReference type="EMBL" id="CP136704">
    <property type="protein sequence ID" value="WOI31636.1"/>
    <property type="molecule type" value="Genomic_DNA"/>
</dbReference>
<sequence length="96" mass="10973">MARLYAKEMGHRPTLGISREGNFPSTDFGRALEEVFTILNITASFRNAARWAIEQLTDEDMRPQRNALAGLFDFRDPSQGRSVLDVLSKEQETEKR</sequence>
<name>A0ABZ0HC47_TRISK</name>
<evidence type="ECO:0000313" key="2">
    <source>
        <dbReference type="EMBL" id="WOI31636.1"/>
    </source>
</evidence>
<organism evidence="2 3">
    <name type="scientific">Tritonibacter scottomollicae</name>
    <name type="common">Epibacterium scottomollicae</name>
    <dbReference type="NCBI Taxonomy" id="483013"/>
    <lineage>
        <taxon>Bacteria</taxon>
        <taxon>Pseudomonadati</taxon>
        <taxon>Pseudomonadota</taxon>
        <taxon>Alphaproteobacteria</taxon>
        <taxon>Rhodobacterales</taxon>
        <taxon>Paracoccaceae</taxon>
        <taxon>Tritonibacter</taxon>
    </lineage>
</organism>
<evidence type="ECO:0000313" key="3">
    <source>
        <dbReference type="Proteomes" id="UP001302666"/>
    </source>
</evidence>
<protein>
    <submittedName>
        <fullName evidence="2">Uncharacterized protein</fullName>
    </submittedName>
</protein>
<proteinExistence type="predicted"/>
<reference evidence="2 3" key="1">
    <citation type="submission" date="2023-10" db="EMBL/GenBank/DDBJ databases">
        <title>Eight complete genome sequences of bacteria isolated from laboratory stock of Giant Kelp gametophytes.</title>
        <authorList>
            <person name="Tolentino B."/>
            <person name="Nuzhdin S."/>
        </authorList>
    </citation>
    <scope>NUCLEOTIDE SEQUENCE [LARGE SCALE GENOMIC DNA]</scope>
    <source>
        <strain evidence="2 3">LC.270.F.C4</strain>
    </source>
</reference>
<feature type="region of interest" description="Disordered" evidence="1">
    <location>
        <begin position="1"/>
        <end position="23"/>
    </location>
</feature>
<feature type="compositionally biased region" description="Basic and acidic residues" evidence="1">
    <location>
        <begin position="1"/>
        <end position="11"/>
    </location>
</feature>
<keyword evidence="3" id="KW-1185">Reference proteome</keyword>
<dbReference type="Proteomes" id="UP001302666">
    <property type="component" value="Chromosome"/>
</dbReference>
<gene>
    <name evidence="2" type="ORF">R1T40_11730</name>
</gene>
<accession>A0ABZ0HC47</accession>